<feature type="region of interest" description="Disordered" evidence="2">
    <location>
        <begin position="1"/>
        <end position="32"/>
    </location>
</feature>
<dbReference type="VEuPathDB" id="FungiDB:H310_02014"/>
<protein>
    <submittedName>
        <fullName evidence="3">Uncharacterized protein</fullName>
    </submittedName>
</protein>
<feature type="compositionally biased region" description="Basic and acidic residues" evidence="2">
    <location>
        <begin position="239"/>
        <end position="249"/>
    </location>
</feature>
<name>A0A3R7ADK4_9STRA</name>
<sequence length="298" mass="34108">MTSALGVSPPPQETDVSMDASPKQMLDAPPSPSVDDFHMLDKSLVEVTDLLLSEDRQSNSSTLRDSIFLDDELVHTKAKLADMQRVCMDLEFQVKQLEAAKLLWDVTRLAMEFQVIKDKDAHARIRNRIEDELIRASHAAKFFRAEADKLQDEVVVKDTRIQELEAEVQLLRNKNDMHLRLRQLDAQVHQLTATNRALITENHELKMRQYGLQQDLQHDLQPVQRSSSWNLFNQNKSSKSRDNVVDLPRKTSAATSQSNESLPGAELAKSTANLELIKMLQRELEDADFNRDSFDAWY</sequence>
<feature type="coiled-coil region" evidence="1">
    <location>
        <begin position="147"/>
        <end position="201"/>
    </location>
</feature>
<organism evidence="3 4">
    <name type="scientific">Aphanomyces invadans</name>
    <dbReference type="NCBI Taxonomy" id="157072"/>
    <lineage>
        <taxon>Eukaryota</taxon>
        <taxon>Sar</taxon>
        <taxon>Stramenopiles</taxon>
        <taxon>Oomycota</taxon>
        <taxon>Saprolegniomycetes</taxon>
        <taxon>Saprolegniales</taxon>
        <taxon>Verrucalvaceae</taxon>
        <taxon>Aphanomyces</taxon>
    </lineage>
</organism>
<evidence type="ECO:0000313" key="4">
    <source>
        <dbReference type="Proteomes" id="UP000285060"/>
    </source>
</evidence>
<comment type="caution">
    <text evidence="3">The sequence shown here is derived from an EMBL/GenBank/DDBJ whole genome shotgun (WGS) entry which is preliminary data.</text>
</comment>
<dbReference type="EMBL" id="QUSY01000084">
    <property type="protein sequence ID" value="RHY33247.1"/>
    <property type="molecule type" value="Genomic_DNA"/>
</dbReference>
<dbReference type="Proteomes" id="UP000285060">
    <property type="component" value="Unassembled WGS sequence"/>
</dbReference>
<evidence type="ECO:0000313" key="3">
    <source>
        <dbReference type="EMBL" id="RHY33247.1"/>
    </source>
</evidence>
<feature type="region of interest" description="Disordered" evidence="2">
    <location>
        <begin position="233"/>
        <end position="265"/>
    </location>
</feature>
<proteinExistence type="predicted"/>
<keyword evidence="4" id="KW-1185">Reference proteome</keyword>
<reference evidence="3 4" key="1">
    <citation type="submission" date="2018-08" db="EMBL/GenBank/DDBJ databases">
        <title>Aphanomyces genome sequencing and annotation.</title>
        <authorList>
            <person name="Minardi D."/>
            <person name="Oidtmann B."/>
            <person name="Van Der Giezen M."/>
            <person name="Studholme D.J."/>
        </authorList>
    </citation>
    <scope>NUCLEOTIDE SEQUENCE [LARGE SCALE GENOMIC DNA]</scope>
    <source>
        <strain evidence="3 4">NJM0002</strain>
    </source>
</reference>
<feature type="compositionally biased region" description="Polar residues" evidence="2">
    <location>
        <begin position="252"/>
        <end position="261"/>
    </location>
</feature>
<evidence type="ECO:0000256" key="1">
    <source>
        <dbReference type="SAM" id="Coils"/>
    </source>
</evidence>
<evidence type="ECO:0000256" key="2">
    <source>
        <dbReference type="SAM" id="MobiDB-lite"/>
    </source>
</evidence>
<gene>
    <name evidence="3" type="ORF">DYB32_008831</name>
</gene>
<keyword evidence="1" id="KW-0175">Coiled coil</keyword>
<accession>A0A3R7ADK4</accession>
<dbReference type="AlphaFoldDB" id="A0A3R7ADK4"/>